<reference evidence="2 3" key="1">
    <citation type="submission" date="2018-06" db="EMBL/GenBank/DDBJ databases">
        <title>WGS assembly of Brassica rapa FPsc.</title>
        <authorList>
            <person name="Bowman J."/>
            <person name="Kohchi T."/>
            <person name="Yamato K."/>
            <person name="Jenkins J."/>
            <person name="Shu S."/>
            <person name="Ishizaki K."/>
            <person name="Yamaoka S."/>
            <person name="Nishihama R."/>
            <person name="Nakamura Y."/>
            <person name="Berger F."/>
            <person name="Adam C."/>
            <person name="Aki S."/>
            <person name="Althoff F."/>
            <person name="Araki T."/>
            <person name="Arteaga-Vazquez M."/>
            <person name="Balasubrmanian S."/>
            <person name="Bauer D."/>
            <person name="Boehm C."/>
            <person name="Briginshaw L."/>
            <person name="Caballero-Perez J."/>
            <person name="Catarino B."/>
            <person name="Chen F."/>
            <person name="Chiyoda S."/>
            <person name="Chovatia M."/>
            <person name="Davies K."/>
            <person name="Delmans M."/>
            <person name="Demura T."/>
            <person name="Dierschke T."/>
            <person name="Dolan L."/>
            <person name="Dorantes-Acosta A."/>
            <person name="Eklund D."/>
            <person name="Florent S."/>
            <person name="Flores-Sandoval E."/>
            <person name="Fujiyama A."/>
            <person name="Fukuzawa H."/>
            <person name="Galik B."/>
            <person name="Grimanelli D."/>
            <person name="Grimwood J."/>
            <person name="Grossniklaus U."/>
            <person name="Hamada T."/>
            <person name="Haseloff J."/>
            <person name="Hetherington A."/>
            <person name="Higo A."/>
            <person name="Hirakawa Y."/>
            <person name="Hundley H."/>
            <person name="Ikeda Y."/>
            <person name="Inoue K."/>
            <person name="Inoue S."/>
            <person name="Ishida S."/>
            <person name="Jia Q."/>
            <person name="Kakita M."/>
            <person name="Kanazawa T."/>
            <person name="Kawai Y."/>
            <person name="Kawashima T."/>
            <person name="Kennedy M."/>
            <person name="Kinose K."/>
            <person name="Kinoshita T."/>
            <person name="Kohara Y."/>
            <person name="Koide E."/>
            <person name="Komatsu K."/>
            <person name="Kopischke S."/>
            <person name="Kubo M."/>
            <person name="Kyozuka J."/>
            <person name="Lagercrantz U."/>
            <person name="Lin S."/>
            <person name="Lindquist E."/>
            <person name="Lipzen A."/>
            <person name="Lu C."/>
            <person name="Luna E."/>
            <person name="Martienssen R."/>
            <person name="Minamino N."/>
            <person name="Mizutani M."/>
            <person name="Mizutani M."/>
            <person name="Mochizuki N."/>
            <person name="Monte I."/>
            <person name="Mosher R."/>
            <person name="Nagasaki H."/>
            <person name="Nakagami H."/>
            <person name="Naramoto S."/>
            <person name="Nishitani K."/>
            <person name="Ohtani M."/>
            <person name="Okamoto T."/>
            <person name="Okumura M."/>
            <person name="Phillips J."/>
            <person name="Pollak B."/>
            <person name="Reinders A."/>
            <person name="Roevekamp M."/>
            <person name="Sano R."/>
            <person name="Sawa S."/>
            <person name="Schmid M."/>
            <person name="Shirakawa M."/>
            <person name="Solano R."/>
            <person name="Spunde A."/>
            <person name="Suetsugu N."/>
            <person name="Sugano S."/>
            <person name="Sugiyama A."/>
            <person name="Sun R."/>
            <person name="Suzuki Y."/>
            <person name="Takenaka M."/>
            <person name="Takezawa D."/>
            <person name="Tomogane H."/>
            <person name="Tsuzuki M."/>
            <person name="Ueda T."/>
            <person name="Umeda M."/>
            <person name="Ward J."/>
            <person name="Watanabe Y."/>
            <person name="Yazaki K."/>
            <person name="Yokoyama R."/>
            <person name="Yoshitake Y."/>
            <person name="Yotsui I."/>
            <person name="Zachgo S."/>
            <person name="Schmutz J."/>
        </authorList>
    </citation>
    <scope>NUCLEOTIDE SEQUENCE [LARGE SCALE GENOMIC DNA]</scope>
    <source>
        <strain evidence="3">cv. B-3</strain>
    </source>
</reference>
<dbReference type="AlphaFoldDB" id="A0A398AJ70"/>
<sequence length="150" mass="16417">MLQDGSPLGDSQTDSTAGSNAKRHLLNQEYIKRGKIKKGTIYGLGSVQYKNSSPSVPIHVSLQRNLDVDMRMSGFETTISEFKEEITGVKEDFSALKAEIYAFKTKVTGGMSASQATLNTILQTLQSHAFTPASTAQPSQPQALFCQFMY</sequence>
<accession>A0A398AJ70</accession>
<evidence type="ECO:0000313" key="3">
    <source>
        <dbReference type="Proteomes" id="UP000264353"/>
    </source>
</evidence>
<dbReference type="Proteomes" id="UP000264353">
    <property type="component" value="Chromosome A2"/>
</dbReference>
<gene>
    <name evidence="2" type="ORF">BRARA_B02674</name>
</gene>
<organism evidence="2 3">
    <name type="scientific">Brassica campestris</name>
    <name type="common">Field mustard</name>
    <dbReference type="NCBI Taxonomy" id="3711"/>
    <lineage>
        <taxon>Eukaryota</taxon>
        <taxon>Viridiplantae</taxon>
        <taxon>Streptophyta</taxon>
        <taxon>Embryophyta</taxon>
        <taxon>Tracheophyta</taxon>
        <taxon>Spermatophyta</taxon>
        <taxon>Magnoliopsida</taxon>
        <taxon>eudicotyledons</taxon>
        <taxon>Gunneridae</taxon>
        <taxon>Pentapetalae</taxon>
        <taxon>rosids</taxon>
        <taxon>malvids</taxon>
        <taxon>Brassicales</taxon>
        <taxon>Brassicaceae</taxon>
        <taxon>Brassiceae</taxon>
        <taxon>Brassica</taxon>
    </lineage>
</organism>
<dbReference type="EMBL" id="CM010629">
    <property type="protein sequence ID" value="RID75640.1"/>
    <property type="molecule type" value="Genomic_DNA"/>
</dbReference>
<protein>
    <submittedName>
        <fullName evidence="2">Uncharacterized protein</fullName>
    </submittedName>
</protein>
<evidence type="ECO:0000313" key="2">
    <source>
        <dbReference type="EMBL" id="RID75640.1"/>
    </source>
</evidence>
<evidence type="ECO:0000256" key="1">
    <source>
        <dbReference type="SAM" id="MobiDB-lite"/>
    </source>
</evidence>
<proteinExistence type="predicted"/>
<name>A0A398AJ70_BRACM</name>
<feature type="compositionally biased region" description="Polar residues" evidence="1">
    <location>
        <begin position="9"/>
        <end position="19"/>
    </location>
</feature>
<feature type="region of interest" description="Disordered" evidence="1">
    <location>
        <begin position="1"/>
        <end position="21"/>
    </location>
</feature>